<dbReference type="Pfam" id="PF00589">
    <property type="entry name" value="Phage_integrase"/>
    <property type="match status" value="1"/>
</dbReference>
<sequence>MILEQLQAELKLRGFSERTVKSYVFYNTKFIEYTKKQPEEVTEDDIKLYLAYLIGDQKRNPATVALVRAALKFHYDDLLKRGIVTLKTPKIQKKLPTVLTKDEVRKLIEAAPTQKSRMIMMLLYSSGLRVSECCNLKLSDLELGQKMGWVRCGKGGKDRLFILSEGFVEGTKGFLGGRSATYLFANRSGAPLSARNIQKIVATSARRAGIGKSVSPHTLRHSFATHLLESGESIRKIQELLGHSNLQTTQIY</sequence>
<dbReference type="InterPro" id="IPR050090">
    <property type="entry name" value="Tyrosine_recombinase_XerCD"/>
</dbReference>
<keyword evidence="2" id="KW-0229">DNA integration</keyword>
<dbReference type="PANTHER" id="PTHR30349">
    <property type="entry name" value="PHAGE INTEGRASE-RELATED"/>
    <property type="match status" value="1"/>
</dbReference>
<evidence type="ECO:0000256" key="3">
    <source>
        <dbReference type="ARBA" id="ARBA00023125"/>
    </source>
</evidence>
<organism evidence="8 9">
    <name type="scientific">Candidatus Iainarchaeum sp</name>
    <dbReference type="NCBI Taxonomy" id="3101447"/>
    <lineage>
        <taxon>Archaea</taxon>
        <taxon>Candidatus Iainarchaeota</taxon>
        <taxon>Candidatus Iainarchaeia</taxon>
        <taxon>Candidatus Iainarchaeales</taxon>
        <taxon>Candidatus Iainarchaeaceae</taxon>
        <taxon>Candidatus Iainarchaeum</taxon>
    </lineage>
</organism>
<protein>
    <submittedName>
        <fullName evidence="8">Tyrosine-type recombinase/integrase</fullName>
    </submittedName>
</protein>
<dbReference type="InterPro" id="IPR044068">
    <property type="entry name" value="CB"/>
</dbReference>
<dbReference type="InterPro" id="IPR013762">
    <property type="entry name" value="Integrase-like_cat_sf"/>
</dbReference>
<feature type="non-terminal residue" evidence="8">
    <location>
        <position position="252"/>
    </location>
</feature>
<dbReference type="NCBIfam" id="NF040815">
    <property type="entry name" value="recomb_XerA_Arch"/>
    <property type="match status" value="1"/>
</dbReference>
<evidence type="ECO:0000256" key="4">
    <source>
        <dbReference type="ARBA" id="ARBA00023172"/>
    </source>
</evidence>
<evidence type="ECO:0000259" key="7">
    <source>
        <dbReference type="PROSITE" id="PS51900"/>
    </source>
</evidence>
<dbReference type="GO" id="GO:0006310">
    <property type="term" value="P:DNA recombination"/>
    <property type="evidence" value="ECO:0007669"/>
    <property type="project" value="UniProtKB-KW"/>
</dbReference>
<dbReference type="EMBL" id="DUGC01000109">
    <property type="protein sequence ID" value="HIH10333.1"/>
    <property type="molecule type" value="Genomic_DNA"/>
</dbReference>
<dbReference type="Gene3D" id="1.10.443.10">
    <property type="entry name" value="Intergrase catalytic core"/>
    <property type="match status" value="1"/>
</dbReference>
<gene>
    <name evidence="8" type="ORF">HA254_06750</name>
</gene>
<dbReference type="InterPro" id="IPR010998">
    <property type="entry name" value="Integrase_recombinase_N"/>
</dbReference>
<keyword evidence="4" id="KW-0233">DNA recombination</keyword>
<dbReference type="SUPFAM" id="SSF56349">
    <property type="entry name" value="DNA breaking-rejoining enzymes"/>
    <property type="match status" value="1"/>
</dbReference>
<dbReference type="PANTHER" id="PTHR30349:SF64">
    <property type="entry name" value="PROPHAGE INTEGRASE INTD-RELATED"/>
    <property type="match status" value="1"/>
</dbReference>
<comment type="caution">
    <text evidence="8">The sequence shown here is derived from an EMBL/GenBank/DDBJ whole genome shotgun (WGS) entry which is preliminary data.</text>
</comment>
<comment type="similarity">
    <text evidence="1">Belongs to the 'phage' integrase family.</text>
</comment>
<dbReference type="InterPro" id="IPR002104">
    <property type="entry name" value="Integrase_catalytic"/>
</dbReference>
<dbReference type="Pfam" id="PF13495">
    <property type="entry name" value="Phage_int_SAM_4"/>
    <property type="match status" value="1"/>
</dbReference>
<evidence type="ECO:0000313" key="8">
    <source>
        <dbReference type="EMBL" id="HIH10333.1"/>
    </source>
</evidence>
<dbReference type="Proteomes" id="UP000565078">
    <property type="component" value="Unassembled WGS sequence"/>
</dbReference>
<dbReference type="AlphaFoldDB" id="A0A7J4IXP9"/>
<dbReference type="InterPro" id="IPR004107">
    <property type="entry name" value="Integrase_SAM-like_N"/>
</dbReference>
<proteinExistence type="inferred from homology"/>
<evidence type="ECO:0000256" key="5">
    <source>
        <dbReference type="PROSITE-ProRule" id="PRU01248"/>
    </source>
</evidence>
<dbReference type="GO" id="GO:0015074">
    <property type="term" value="P:DNA integration"/>
    <property type="evidence" value="ECO:0007669"/>
    <property type="project" value="UniProtKB-KW"/>
</dbReference>
<name>A0A7J4IXP9_9ARCH</name>
<dbReference type="PROSITE" id="PS51900">
    <property type="entry name" value="CB"/>
    <property type="match status" value="1"/>
</dbReference>
<evidence type="ECO:0000256" key="1">
    <source>
        <dbReference type="ARBA" id="ARBA00008857"/>
    </source>
</evidence>
<evidence type="ECO:0000259" key="6">
    <source>
        <dbReference type="PROSITE" id="PS51898"/>
    </source>
</evidence>
<feature type="domain" description="Tyr recombinase" evidence="6">
    <location>
        <begin position="94"/>
        <end position="252"/>
    </location>
</feature>
<dbReference type="Gene3D" id="1.10.150.130">
    <property type="match status" value="1"/>
</dbReference>
<dbReference type="GO" id="GO:0003677">
    <property type="term" value="F:DNA binding"/>
    <property type="evidence" value="ECO:0007669"/>
    <property type="project" value="UniProtKB-UniRule"/>
</dbReference>
<evidence type="ECO:0000313" key="9">
    <source>
        <dbReference type="Proteomes" id="UP000565078"/>
    </source>
</evidence>
<evidence type="ECO:0000256" key="2">
    <source>
        <dbReference type="ARBA" id="ARBA00022908"/>
    </source>
</evidence>
<dbReference type="InterPro" id="IPR011010">
    <property type="entry name" value="DNA_brk_join_enz"/>
</dbReference>
<reference evidence="9" key="1">
    <citation type="journal article" date="2020" name="bioRxiv">
        <title>A rank-normalized archaeal taxonomy based on genome phylogeny resolves widespread incomplete and uneven classifications.</title>
        <authorList>
            <person name="Rinke C."/>
            <person name="Chuvochina M."/>
            <person name="Mussig A.J."/>
            <person name="Chaumeil P.-A."/>
            <person name="Waite D.W."/>
            <person name="Whitman W.B."/>
            <person name="Parks D.H."/>
            <person name="Hugenholtz P."/>
        </authorList>
    </citation>
    <scope>NUCLEOTIDE SEQUENCE [LARGE SCALE GENOMIC DNA]</scope>
</reference>
<keyword evidence="3 5" id="KW-0238">DNA-binding</keyword>
<accession>A0A7J4IXP9</accession>
<feature type="domain" description="Core-binding (CB)" evidence="7">
    <location>
        <begin position="1"/>
        <end position="79"/>
    </location>
</feature>
<dbReference type="PROSITE" id="PS51898">
    <property type="entry name" value="TYR_RECOMBINASE"/>
    <property type="match status" value="1"/>
</dbReference>